<dbReference type="GO" id="GO:0046872">
    <property type="term" value="F:metal ion binding"/>
    <property type="evidence" value="ECO:0007669"/>
    <property type="project" value="UniProtKB-KW"/>
</dbReference>
<evidence type="ECO:0000256" key="7">
    <source>
        <dbReference type="ARBA" id="ARBA00022694"/>
    </source>
</evidence>
<accession>N8Y719</accession>
<evidence type="ECO:0000256" key="10">
    <source>
        <dbReference type="ARBA" id="ARBA00023002"/>
    </source>
</evidence>
<evidence type="ECO:0000256" key="16">
    <source>
        <dbReference type="ARBA" id="ARBA00047415"/>
    </source>
</evidence>
<evidence type="ECO:0000256" key="3">
    <source>
        <dbReference type="ARBA" id="ARBA00008207"/>
    </source>
</evidence>
<evidence type="ECO:0000256" key="4">
    <source>
        <dbReference type="ARBA" id="ARBA00012622"/>
    </source>
</evidence>
<keyword evidence="8" id="KW-0479">Metal-binding</keyword>
<dbReference type="PANTHER" id="PTHR36701">
    <property type="entry name" value="EPOXYQUEUOSINE REDUCTASE QUEH"/>
    <property type="match status" value="1"/>
</dbReference>
<comment type="catalytic activity">
    <reaction evidence="16">
        <text>epoxyqueuosine(34) in tRNA + AH2 = queuosine(34) in tRNA + A + H2O</text>
        <dbReference type="Rhea" id="RHEA:32159"/>
        <dbReference type="Rhea" id="RHEA-COMP:18571"/>
        <dbReference type="Rhea" id="RHEA-COMP:18582"/>
        <dbReference type="ChEBI" id="CHEBI:13193"/>
        <dbReference type="ChEBI" id="CHEBI:15377"/>
        <dbReference type="ChEBI" id="CHEBI:17499"/>
        <dbReference type="ChEBI" id="CHEBI:194431"/>
        <dbReference type="ChEBI" id="CHEBI:194443"/>
        <dbReference type="EC" id="1.17.99.6"/>
    </reaction>
</comment>
<evidence type="ECO:0000256" key="15">
    <source>
        <dbReference type="ARBA" id="ARBA00031446"/>
    </source>
</evidence>
<organism evidence="17 18">
    <name type="scientific">Acinetobacter guillouiae NIPH 991</name>
    <dbReference type="NCBI Taxonomy" id="1217656"/>
    <lineage>
        <taxon>Bacteria</taxon>
        <taxon>Pseudomonadati</taxon>
        <taxon>Pseudomonadota</taxon>
        <taxon>Gammaproteobacteria</taxon>
        <taxon>Moraxellales</taxon>
        <taxon>Moraxellaceae</taxon>
        <taxon>Acinetobacter</taxon>
    </lineage>
</organism>
<reference evidence="17 18" key="1">
    <citation type="submission" date="2013-02" db="EMBL/GenBank/DDBJ databases">
        <title>The Genome Sequence of Acinetobacter guillouiae NIPH 991.</title>
        <authorList>
            <consortium name="The Broad Institute Genome Sequencing Platform"/>
            <consortium name="The Broad Institute Genome Sequencing Center for Infectious Disease"/>
            <person name="Cerqueira G."/>
            <person name="Feldgarden M."/>
            <person name="Courvalin P."/>
            <person name="Perichon B."/>
            <person name="Grillot-Courvalin C."/>
            <person name="Clermont D."/>
            <person name="Rocha E."/>
            <person name="Yoon E.-J."/>
            <person name="Nemec A."/>
            <person name="Walker B."/>
            <person name="Young S.K."/>
            <person name="Zeng Q."/>
            <person name="Gargeya S."/>
            <person name="Fitzgerald M."/>
            <person name="Haas B."/>
            <person name="Abouelleil A."/>
            <person name="Alvarado L."/>
            <person name="Arachchi H.M."/>
            <person name="Berlin A.M."/>
            <person name="Chapman S.B."/>
            <person name="Dewar J."/>
            <person name="Goldberg J."/>
            <person name="Griggs A."/>
            <person name="Gujja S."/>
            <person name="Hansen M."/>
            <person name="Howarth C."/>
            <person name="Imamovic A."/>
            <person name="Larimer J."/>
            <person name="McCowan C."/>
            <person name="Murphy C."/>
            <person name="Neiman D."/>
            <person name="Pearson M."/>
            <person name="Priest M."/>
            <person name="Roberts A."/>
            <person name="Saif S."/>
            <person name="Shea T."/>
            <person name="Sisk P."/>
            <person name="Sykes S."/>
            <person name="Wortman J."/>
            <person name="Nusbaum C."/>
            <person name="Birren B."/>
        </authorList>
    </citation>
    <scope>NUCLEOTIDE SEQUENCE [LARGE SCALE GENOMIC DNA]</scope>
    <source>
        <strain evidence="17 18">NIPH 991</strain>
    </source>
</reference>
<evidence type="ECO:0000313" key="17">
    <source>
        <dbReference type="EMBL" id="ENV15115.1"/>
    </source>
</evidence>
<dbReference type="PATRIC" id="fig|1217656.3.peg.3778"/>
<comment type="caution">
    <text evidence="17">The sequence shown here is derived from an EMBL/GenBank/DDBJ whole genome shotgun (WGS) entry which is preliminary data.</text>
</comment>
<dbReference type="GO" id="GO:0052693">
    <property type="term" value="F:epoxyqueuosine reductase activity"/>
    <property type="evidence" value="ECO:0007669"/>
    <property type="project" value="UniProtKB-EC"/>
</dbReference>
<protein>
    <recommendedName>
        <fullName evidence="5">Epoxyqueuosine reductase QueH</fullName>
        <ecNumber evidence="4">1.17.99.6</ecNumber>
    </recommendedName>
    <alternativeName>
        <fullName evidence="15">Queuosine biosynthesis protein QueH</fullName>
    </alternativeName>
</protein>
<dbReference type="Proteomes" id="UP000013148">
    <property type="component" value="Unassembled WGS sequence"/>
</dbReference>
<dbReference type="PANTHER" id="PTHR36701:SF1">
    <property type="entry name" value="EPOXYQUEUOSINE REDUCTASE QUEH"/>
    <property type="match status" value="1"/>
</dbReference>
<proteinExistence type="inferred from homology"/>
<sequence length="190" mass="22851">METLIESGIDFSIFFYNPNIHPVKEYLIRKEENIRFAEKHNIPFIDCDYDTDNWFERAKGMENEPEKGIRCTMCFDMRFERTALYAHEHGFSLISSSLGISRWKDMQQINGCGIRAAAHYPQIEYWDYNWRKSGGAHRMIEISKREEFYQQEYCGCVYSLRDTNRWRMKNGRDRIKLGEKFYTNVMDEEN</sequence>
<keyword evidence="13" id="KW-1015">Disulfide bond</keyword>
<dbReference type="EMBL" id="APPJ01000014">
    <property type="protein sequence ID" value="ENV15115.1"/>
    <property type="molecule type" value="Genomic_DNA"/>
</dbReference>
<dbReference type="HOGENOM" id="CLU_088177_0_0_6"/>
<keyword evidence="9" id="KW-0671">Queuosine biosynthesis</keyword>
<dbReference type="eggNOG" id="COG1636">
    <property type="taxonomic scope" value="Bacteria"/>
</dbReference>
<evidence type="ECO:0000256" key="13">
    <source>
        <dbReference type="ARBA" id="ARBA00023157"/>
    </source>
</evidence>
<comment type="pathway">
    <text evidence="2">tRNA modification; tRNA-queuosine biosynthesis.</text>
</comment>
<keyword evidence="10" id="KW-0560">Oxidoreductase</keyword>
<evidence type="ECO:0000256" key="9">
    <source>
        <dbReference type="ARBA" id="ARBA00022785"/>
    </source>
</evidence>
<evidence type="ECO:0000256" key="14">
    <source>
        <dbReference type="ARBA" id="ARBA00023284"/>
    </source>
</evidence>
<dbReference type="InterPro" id="IPR003828">
    <property type="entry name" value="QueH"/>
</dbReference>
<evidence type="ECO:0000256" key="2">
    <source>
        <dbReference type="ARBA" id="ARBA00004691"/>
    </source>
</evidence>
<dbReference type="EC" id="1.17.99.6" evidence="4"/>
<name>N8Y719_ACIGI</name>
<keyword evidence="12" id="KW-0411">Iron-sulfur</keyword>
<evidence type="ECO:0000256" key="1">
    <source>
        <dbReference type="ARBA" id="ARBA00002268"/>
    </source>
</evidence>
<evidence type="ECO:0000256" key="8">
    <source>
        <dbReference type="ARBA" id="ARBA00022723"/>
    </source>
</evidence>
<keyword evidence="7" id="KW-0819">tRNA processing</keyword>
<gene>
    <name evidence="17" type="ORF">F964_03837</name>
</gene>
<comment type="similarity">
    <text evidence="3">Belongs to the QueH family.</text>
</comment>
<keyword evidence="18" id="KW-1185">Reference proteome</keyword>
<evidence type="ECO:0000256" key="6">
    <source>
        <dbReference type="ARBA" id="ARBA00022485"/>
    </source>
</evidence>
<comment type="function">
    <text evidence="1">Catalyzes the conversion of epoxyqueuosine (oQ) to queuosine (Q), which is a hypermodified base found in the wobble positions of tRNA(Asp), tRNA(Asn), tRNA(His) and tRNA(Tyr).</text>
</comment>
<evidence type="ECO:0000313" key="18">
    <source>
        <dbReference type="Proteomes" id="UP000013148"/>
    </source>
</evidence>
<dbReference type="GO" id="GO:0051539">
    <property type="term" value="F:4 iron, 4 sulfur cluster binding"/>
    <property type="evidence" value="ECO:0007669"/>
    <property type="project" value="UniProtKB-KW"/>
</dbReference>
<dbReference type="Pfam" id="PF02677">
    <property type="entry name" value="QueH"/>
    <property type="match status" value="1"/>
</dbReference>
<keyword evidence="6" id="KW-0004">4Fe-4S</keyword>
<dbReference type="GO" id="GO:0008616">
    <property type="term" value="P:tRNA queuosine(34) biosynthetic process"/>
    <property type="evidence" value="ECO:0007669"/>
    <property type="project" value="UniProtKB-UniPathway"/>
</dbReference>
<dbReference type="AlphaFoldDB" id="N8Y719"/>
<evidence type="ECO:0000256" key="12">
    <source>
        <dbReference type="ARBA" id="ARBA00023014"/>
    </source>
</evidence>
<keyword evidence="11" id="KW-0408">Iron</keyword>
<keyword evidence="14" id="KW-0676">Redox-active center</keyword>
<evidence type="ECO:0000256" key="5">
    <source>
        <dbReference type="ARBA" id="ARBA00016895"/>
    </source>
</evidence>
<evidence type="ECO:0000256" key="11">
    <source>
        <dbReference type="ARBA" id="ARBA00023004"/>
    </source>
</evidence>
<dbReference type="UniPathway" id="UPA00392"/>